<evidence type="ECO:0000256" key="5">
    <source>
        <dbReference type="ARBA" id="ARBA00023277"/>
    </source>
</evidence>
<dbReference type="PIRSF" id="PIRSF001100">
    <property type="entry name" value="Beta_cellobiohydrolase"/>
    <property type="match status" value="1"/>
</dbReference>
<evidence type="ECO:0000313" key="14">
    <source>
        <dbReference type="EMBL" id="RXR36276.1"/>
    </source>
</evidence>
<comment type="caution">
    <text evidence="14">The sequence shown here is derived from an EMBL/GenBank/DDBJ whole genome shotgun (WGS) entry which is preliminary data.</text>
</comment>
<dbReference type="EC" id="3.2.1.-" evidence="11"/>
<evidence type="ECO:0000313" key="15">
    <source>
        <dbReference type="Proteomes" id="UP000289805"/>
    </source>
</evidence>
<dbReference type="RefSeq" id="WP_051702563.1">
    <property type="nucleotide sequence ID" value="NZ_JOFV01000001.1"/>
</dbReference>
<accession>A0A4Q1L0N3</accession>
<evidence type="ECO:0000256" key="9">
    <source>
        <dbReference type="PIRSR" id="PIRSR001100-2"/>
    </source>
</evidence>
<feature type="binding site" evidence="9">
    <location>
        <position position="103"/>
    </location>
    <ligand>
        <name>substrate</name>
    </ligand>
</feature>
<name>A0A4Q1L0N3_9CELL</name>
<dbReference type="PROSITE" id="PS51257">
    <property type="entry name" value="PROKAR_LIPOPROTEIN"/>
    <property type="match status" value="1"/>
</dbReference>
<dbReference type="SUPFAM" id="SSF51989">
    <property type="entry name" value="Glycosyl hydrolases family 6, cellulases"/>
    <property type="match status" value="1"/>
</dbReference>
<evidence type="ECO:0000313" key="16">
    <source>
        <dbReference type="Proteomes" id="UP000290517"/>
    </source>
</evidence>
<dbReference type="PRINTS" id="PR00733">
    <property type="entry name" value="GLHYDRLASE6"/>
</dbReference>
<evidence type="ECO:0000256" key="6">
    <source>
        <dbReference type="ARBA" id="ARBA00023295"/>
    </source>
</evidence>
<evidence type="ECO:0000256" key="7">
    <source>
        <dbReference type="ARBA" id="ARBA00023326"/>
    </source>
</evidence>
<keyword evidence="4" id="KW-1015">Disulfide bond</keyword>
<evidence type="ECO:0000256" key="8">
    <source>
        <dbReference type="PIRSR" id="PIRSR001100-1"/>
    </source>
</evidence>
<evidence type="ECO:0000256" key="10">
    <source>
        <dbReference type="PROSITE-ProRule" id="PRU10057"/>
    </source>
</evidence>
<keyword evidence="6 11" id="KW-0326">Glycosidase</keyword>
<dbReference type="Gene3D" id="3.20.20.40">
    <property type="entry name" value="1, 4-beta cellobiohydrolase"/>
    <property type="match status" value="1"/>
</dbReference>
<dbReference type="OrthoDB" id="309899at2"/>
<feature type="binding site" evidence="9">
    <location>
        <position position="316"/>
    </location>
    <ligand>
        <name>substrate</name>
    </ligand>
</feature>
<feature type="region of interest" description="Disordered" evidence="12">
    <location>
        <begin position="28"/>
        <end position="68"/>
    </location>
</feature>
<comment type="similarity">
    <text evidence="11">Belongs to the glycosyl hydrolase family 6.</text>
</comment>
<proteinExistence type="inferred from homology"/>
<dbReference type="InterPro" id="IPR036434">
    <property type="entry name" value="Beta_cellobiohydrolase_sf"/>
</dbReference>
<keyword evidence="1" id="KW-0732">Signal</keyword>
<feature type="active site" description="Proton acceptor" evidence="8">
    <location>
        <position position="322"/>
    </location>
</feature>
<dbReference type="SMR" id="A0A4Q1L0N3"/>
<dbReference type="GO" id="GO:0030245">
    <property type="term" value="P:cellulose catabolic process"/>
    <property type="evidence" value="ECO:0007669"/>
    <property type="project" value="UniProtKB-KW"/>
</dbReference>
<evidence type="ECO:0000256" key="2">
    <source>
        <dbReference type="ARBA" id="ARBA00022801"/>
    </source>
</evidence>
<sequence>MRARADRHLTATTLGAAILAVGLGACTPGEPEAAEPPRETATAEAPPAAPVEPAGADANPFLAGAPHAHPDMQSVHAAAALRTSDPDAAAALDVISESGASLWVGDWSTPEEAEALVRDYATAANEAGRTGIVTVYAIPARDCGAFSAGGLTPEEYPAFAQAVADGLRGTRTAVVLEPDALPDLGACPEQGDRARLLREATAALADAGASVYLDAGNSAWVDAPTMADRLRQAGIDDARGFATNVSNFRTTADERTYADRLAALLGTHYVIDTSRNGLGPLGDGPLDWCNPAGRALGEKPAAVDDGSALDAYLWVKVPGESDGGCDRGDPAAGTFWPEYAIGLVERAGWDTAGPGR</sequence>
<dbReference type="EMBL" id="SDJR01000003">
    <property type="protein sequence ID" value="RXR26882.1"/>
    <property type="molecule type" value="Genomic_DNA"/>
</dbReference>
<feature type="compositionally biased region" description="Low complexity" evidence="12">
    <location>
        <begin position="39"/>
        <end position="58"/>
    </location>
</feature>
<dbReference type="InterPro" id="IPR016288">
    <property type="entry name" value="Beta_cellobiohydrolase"/>
</dbReference>
<dbReference type="PANTHER" id="PTHR34876:SF4">
    <property type="entry name" value="1,4-BETA-D-GLUCAN CELLOBIOHYDROLASE C-RELATED"/>
    <property type="match status" value="1"/>
</dbReference>
<dbReference type="PANTHER" id="PTHR34876">
    <property type="match status" value="1"/>
</dbReference>
<feature type="binding site" evidence="9">
    <location>
        <position position="320"/>
    </location>
    <ligand>
        <name>substrate</name>
    </ligand>
</feature>
<keyword evidence="3 11" id="KW-0136">Cellulose degradation</keyword>
<keyword evidence="7 11" id="KW-0624">Polysaccharide degradation</keyword>
<dbReference type="AlphaFoldDB" id="A0A4Q1L0N3"/>
<evidence type="ECO:0000256" key="3">
    <source>
        <dbReference type="ARBA" id="ARBA00023001"/>
    </source>
</evidence>
<keyword evidence="16" id="KW-1185">Reference proteome</keyword>
<dbReference type="InterPro" id="IPR001524">
    <property type="entry name" value="Glyco_hydro_6_CS"/>
</dbReference>
<evidence type="ECO:0000256" key="11">
    <source>
        <dbReference type="RuleBase" id="RU361186"/>
    </source>
</evidence>
<dbReference type="GO" id="GO:0004553">
    <property type="term" value="F:hydrolase activity, hydrolyzing O-glycosyl compounds"/>
    <property type="evidence" value="ECO:0007669"/>
    <property type="project" value="InterPro"/>
</dbReference>
<dbReference type="STRING" id="1713.GCA_000718325_00287"/>
<feature type="binding site" evidence="9">
    <location>
        <position position="247"/>
    </location>
    <ligand>
        <name>substrate</name>
    </ligand>
</feature>
<dbReference type="PROSITE" id="PS00656">
    <property type="entry name" value="GLYCOSYL_HYDROL_F6_2"/>
    <property type="match status" value="1"/>
</dbReference>
<protein>
    <recommendedName>
        <fullName evidence="11">Glucanase</fullName>
        <ecNumber evidence="11">3.2.1.-</ecNumber>
    </recommendedName>
</protein>
<keyword evidence="5 11" id="KW-0119">Carbohydrate metabolism</keyword>
<dbReference type="EMBL" id="SDJQ01000004">
    <property type="protein sequence ID" value="RXR36276.1"/>
    <property type="molecule type" value="Genomic_DNA"/>
</dbReference>
<evidence type="ECO:0000313" key="13">
    <source>
        <dbReference type="EMBL" id="RXR26882.1"/>
    </source>
</evidence>
<feature type="binding site" evidence="9">
    <location>
        <position position="288"/>
    </location>
    <ligand>
        <name>substrate</name>
    </ligand>
</feature>
<dbReference type="Proteomes" id="UP000290517">
    <property type="component" value="Unassembled WGS sequence"/>
</dbReference>
<feature type="active site" description="Proton donor" evidence="8 10">
    <location>
        <position position="179"/>
    </location>
</feature>
<evidence type="ECO:0000256" key="12">
    <source>
        <dbReference type="SAM" id="MobiDB-lite"/>
    </source>
</evidence>
<feature type="binding site" evidence="9">
    <location>
        <position position="220"/>
    </location>
    <ligand>
        <name>substrate</name>
    </ligand>
</feature>
<gene>
    <name evidence="13" type="ORF">EQW73_05245</name>
    <name evidence="14" type="ORF">EQW78_03180</name>
</gene>
<keyword evidence="2 11" id="KW-0378">Hydrolase</keyword>
<evidence type="ECO:0000256" key="1">
    <source>
        <dbReference type="ARBA" id="ARBA00022729"/>
    </source>
</evidence>
<evidence type="ECO:0000256" key="4">
    <source>
        <dbReference type="ARBA" id="ARBA00023157"/>
    </source>
</evidence>
<organism evidence="14 15">
    <name type="scientific">Oerskovia turbata</name>
    <dbReference type="NCBI Taxonomy" id="1713"/>
    <lineage>
        <taxon>Bacteria</taxon>
        <taxon>Bacillati</taxon>
        <taxon>Actinomycetota</taxon>
        <taxon>Actinomycetes</taxon>
        <taxon>Micrococcales</taxon>
        <taxon>Cellulomonadaceae</taxon>
        <taxon>Oerskovia</taxon>
    </lineage>
</organism>
<dbReference type="Pfam" id="PF01341">
    <property type="entry name" value="Glyco_hydro_6"/>
    <property type="match status" value="1"/>
</dbReference>
<reference evidence="15 16" key="1">
    <citation type="submission" date="2019-01" db="EMBL/GenBank/DDBJ databases">
        <title>Oerskovia turbata Genome sequencing and assembly.</title>
        <authorList>
            <person name="Dou T."/>
        </authorList>
    </citation>
    <scope>NUCLEOTIDE SEQUENCE [LARGE SCALE GENOMIC DNA]</scope>
    <source>
        <strain evidence="14 15">JCM12123</strain>
        <strain evidence="13 16">JCM3160</strain>
    </source>
</reference>
<dbReference type="Proteomes" id="UP000289805">
    <property type="component" value="Unassembled WGS sequence"/>
</dbReference>